<feature type="compositionally biased region" description="Acidic residues" evidence="2">
    <location>
        <begin position="430"/>
        <end position="450"/>
    </location>
</feature>
<dbReference type="GO" id="GO:0004190">
    <property type="term" value="F:aspartic-type endopeptidase activity"/>
    <property type="evidence" value="ECO:0007669"/>
    <property type="project" value="InterPro"/>
</dbReference>
<keyword evidence="5" id="KW-1185">Reference proteome</keyword>
<dbReference type="PANTHER" id="PTHR36943">
    <property type="entry name" value="CCHC-TYPE DOMAIN-CONTAINING PROTEIN"/>
    <property type="match status" value="1"/>
</dbReference>
<dbReference type="Pfam" id="PF13975">
    <property type="entry name" value="gag-asp_proteas"/>
    <property type="match status" value="1"/>
</dbReference>
<feature type="region of interest" description="Disordered" evidence="2">
    <location>
        <begin position="363"/>
        <end position="402"/>
    </location>
</feature>
<feature type="domain" description="CCHC-type" evidence="3">
    <location>
        <begin position="145"/>
        <end position="162"/>
    </location>
</feature>
<evidence type="ECO:0000313" key="5">
    <source>
        <dbReference type="Proteomes" id="UP000005408"/>
    </source>
</evidence>
<dbReference type="InterPro" id="IPR036875">
    <property type="entry name" value="Znf_CCHC_sf"/>
</dbReference>
<dbReference type="Gene3D" id="2.40.70.10">
    <property type="entry name" value="Acid Proteases"/>
    <property type="match status" value="1"/>
</dbReference>
<keyword evidence="1" id="KW-0863">Zinc-finger</keyword>
<keyword evidence="1" id="KW-0862">Zinc</keyword>
<feature type="compositionally biased region" description="Basic and acidic residues" evidence="2">
    <location>
        <begin position="490"/>
        <end position="502"/>
    </location>
</feature>
<dbReference type="Pfam" id="PF00098">
    <property type="entry name" value="zf-CCHC"/>
    <property type="match status" value="1"/>
</dbReference>
<reference evidence="4" key="1">
    <citation type="submission" date="2022-08" db="UniProtKB">
        <authorList>
            <consortium name="EnsemblMetazoa"/>
        </authorList>
    </citation>
    <scope>IDENTIFICATION</scope>
    <source>
        <strain evidence="4">05x7-T-G4-1.051#20</strain>
    </source>
</reference>
<dbReference type="SUPFAM" id="SSF57756">
    <property type="entry name" value="Retrovirus zinc finger-like domains"/>
    <property type="match status" value="1"/>
</dbReference>
<dbReference type="GO" id="GO:0008270">
    <property type="term" value="F:zinc ion binding"/>
    <property type="evidence" value="ECO:0007669"/>
    <property type="project" value="UniProtKB-KW"/>
</dbReference>
<dbReference type="Proteomes" id="UP000005408">
    <property type="component" value="Unassembled WGS sequence"/>
</dbReference>
<sequence>MTEREKESGDIETSLRETLDKMEEKLKRAPRDITLTDGRRHGYSDRGTDYLYDRIYQGKGTISPHQYQGARPKVRFEADQFDKEKDYLPRDNLPYRSNLETWMKSVEEGMKCIIEELKELRSSRQKNNDDRWFRSDRANNNNQERRCYECKQTGHFRRNCPELRRRRKQHDSLDKGQKDNAQGDKNAARRPNVSVGSSVEECGLYVEVQVQGEKAKFLVDTGATVTLVSETLYKKLPVAIRPNLREVSQSIWTANSTPLSVHGKAEFNICVDQVTCYNDAIVANLKIDGTTVGQLSKVNTVQNMLSDEDPQSADMLRKDLAEMLQKTVDTLTPEEHKEAKAFLLKLRLKYDQVLREEVVEEASSQVETNQSATSNVKADVISDEGSETDEIDNDVNLGATGGSRIRRQPKWLQDYVQCEDSLSRDLHEEESSDEEEWLSQEPDITIDEEPGTSNKEPRDFIATSGPSPCEKAVDPTVRKRTQPMPVYTPDRCKTPRLDDKTNDPTCKVADKAVQTDPVVYTKSIKTTTIVREHGRKTITVKREKML</sequence>
<dbReference type="InterPro" id="IPR021109">
    <property type="entry name" value="Peptidase_aspartic_dom_sf"/>
</dbReference>
<evidence type="ECO:0000313" key="4">
    <source>
        <dbReference type="EnsemblMetazoa" id="G6234.1:cds"/>
    </source>
</evidence>
<dbReference type="EnsemblMetazoa" id="G6234.1">
    <property type="protein sequence ID" value="G6234.1:cds"/>
    <property type="gene ID" value="G6234"/>
</dbReference>
<evidence type="ECO:0000256" key="2">
    <source>
        <dbReference type="SAM" id="MobiDB-lite"/>
    </source>
</evidence>
<dbReference type="PROSITE" id="PS00141">
    <property type="entry name" value="ASP_PROTEASE"/>
    <property type="match status" value="1"/>
</dbReference>
<keyword evidence="1" id="KW-0479">Metal-binding</keyword>
<evidence type="ECO:0000256" key="1">
    <source>
        <dbReference type="PROSITE-ProRule" id="PRU00047"/>
    </source>
</evidence>
<organism evidence="4 5">
    <name type="scientific">Magallana gigas</name>
    <name type="common">Pacific oyster</name>
    <name type="synonym">Crassostrea gigas</name>
    <dbReference type="NCBI Taxonomy" id="29159"/>
    <lineage>
        <taxon>Eukaryota</taxon>
        <taxon>Metazoa</taxon>
        <taxon>Spiralia</taxon>
        <taxon>Lophotrochozoa</taxon>
        <taxon>Mollusca</taxon>
        <taxon>Bivalvia</taxon>
        <taxon>Autobranchia</taxon>
        <taxon>Pteriomorphia</taxon>
        <taxon>Ostreida</taxon>
        <taxon>Ostreoidea</taxon>
        <taxon>Ostreidae</taxon>
        <taxon>Magallana</taxon>
    </lineage>
</organism>
<evidence type="ECO:0000259" key="3">
    <source>
        <dbReference type="PROSITE" id="PS50158"/>
    </source>
</evidence>
<dbReference type="Gene3D" id="4.10.60.10">
    <property type="entry name" value="Zinc finger, CCHC-type"/>
    <property type="match status" value="1"/>
</dbReference>
<dbReference type="PANTHER" id="PTHR36943:SF1">
    <property type="entry name" value="CCHC-TYPE DOMAIN-CONTAINING PROTEIN"/>
    <property type="match status" value="1"/>
</dbReference>
<feature type="region of interest" description="Disordered" evidence="2">
    <location>
        <begin position="161"/>
        <end position="194"/>
    </location>
</feature>
<protein>
    <recommendedName>
        <fullName evidence="3">CCHC-type domain-containing protein</fullName>
    </recommendedName>
</protein>
<dbReference type="SUPFAM" id="SSF50630">
    <property type="entry name" value="Acid proteases"/>
    <property type="match status" value="1"/>
</dbReference>
<dbReference type="AlphaFoldDB" id="A0A8W8NKK2"/>
<dbReference type="GO" id="GO:0006508">
    <property type="term" value="P:proteolysis"/>
    <property type="evidence" value="ECO:0007669"/>
    <property type="project" value="InterPro"/>
</dbReference>
<dbReference type="SMART" id="SM00343">
    <property type="entry name" value="ZnF_C2HC"/>
    <property type="match status" value="1"/>
</dbReference>
<dbReference type="InterPro" id="IPR001969">
    <property type="entry name" value="Aspartic_peptidase_AS"/>
</dbReference>
<dbReference type="GO" id="GO:0003676">
    <property type="term" value="F:nucleic acid binding"/>
    <property type="evidence" value="ECO:0007669"/>
    <property type="project" value="InterPro"/>
</dbReference>
<dbReference type="PROSITE" id="PS50158">
    <property type="entry name" value="ZF_CCHC"/>
    <property type="match status" value="1"/>
</dbReference>
<proteinExistence type="predicted"/>
<accession>A0A8W8NKK2</accession>
<feature type="compositionally biased region" description="Acidic residues" evidence="2">
    <location>
        <begin position="381"/>
        <end position="393"/>
    </location>
</feature>
<feature type="region of interest" description="Disordered" evidence="2">
    <location>
        <begin position="422"/>
        <end position="503"/>
    </location>
</feature>
<feature type="compositionally biased region" description="Basic and acidic residues" evidence="2">
    <location>
        <begin position="170"/>
        <end position="182"/>
    </location>
</feature>
<dbReference type="InterPro" id="IPR001878">
    <property type="entry name" value="Znf_CCHC"/>
</dbReference>
<name>A0A8W8NKK2_MAGGI</name>